<protein>
    <submittedName>
        <fullName evidence="12">Putative premnaspirodiene oxygenase</fullName>
        <ecNumber evidence="12">1.14.14.151</ecNumber>
    </submittedName>
</protein>
<evidence type="ECO:0000256" key="5">
    <source>
        <dbReference type="ARBA" id="ARBA00022692"/>
    </source>
</evidence>
<dbReference type="EC" id="1.14.14.151" evidence="12"/>
<comment type="subcellular location">
    <subcellularLocation>
        <location evidence="2">Membrane</location>
        <topology evidence="2">Single-pass membrane protein</topology>
    </subcellularLocation>
</comment>
<dbReference type="EMBL" id="PDCK01000043">
    <property type="protein sequence ID" value="PRQ32139.1"/>
    <property type="molecule type" value="Genomic_DNA"/>
</dbReference>
<accession>A0A2P6QD94</accession>
<gene>
    <name evidence="12" type="ORF">RchiOBHm_Chr5g0043061</name>
</gene>
<reference evidence="12 13" key="1">
    <citation type="journal article" date="2018" name="Nat. Genet.">
        <title>The Rosa genome provides new insights in the design of modern roses.</title>
        <authorList>
            <person name="Bendahmane M."/>
        </authorList>
    </citation>
    <scope>NUCLEOTIDE SEQUENCE [LARGE SCALE GENOMIC DNA]</scope>
    <source>
        <strain evidence="13">cv. Old Blush</strain>
    </source>
</reference>
<keyword evidence="10" id="KW-0503">Monooxygenase</keyword>
<keyword evidence="7" id="KW-1133">Transmembrane helix</keyword>
<sequence>MVFSDIFSGGSETSATTVDWAMSELTNHPRIMQRPQDEVREVYDKTQQVNETGIKEMKYLKMVIQETLRLHPVVPLLLPRECGERCENDGYEIPVKTKVIVNSWAIGGDPSYWTEPETFYPERFLDSSTNYRGTNFEYIPFGFGSRIFPGILYGLANVEIPLALLLYHFDWKLPNGMKNEDLDMTEDFGIAVRRKEDLHLIPTPYHPSAWCAKFESRIKLRV</sequence>
<evidence type="ECO:0000313" key="12">
    <source>
        <dbReference type="EMBL" id="PRQ32139.1"/>
    </source>
</evidence>
<dbReference type="AlphaFoldDB" id="A0A2P6QD94"/>
<keyword evidence="11" id="KW-0472">Membrane</keyword>
<dbReference type="PRINTS" id="PR00463">
    <property type="entry name" value="EP450I"/>
</dbReference>
<dbReference type="GO" id="GO:0005506">
    <property type="term" value="F:iron ion binding"/>
    <property type="evidence" value="ECO:0007669"/>
    <property type="project" value="InterPro"/>
</dbReference>
<dbReference type="PANTHER" id="PTHR47953:SF19">
    <property type="entry name" value="OS06G0641600 PROTEIN"/>
    <property type="match status" value="1"/>
</dbReference>
<keyword evidence="8 12" id="KW-0560">Oxidoreductase</keyword>
<dbReference type="GO" id="GO:0020037">
    <property type="term" value="F:heme binding"/>
    <property type="evidence" value="ECO:0007669"/>
    <property type="project" value="InterPro"/>
</dbReference>
<evidence type="ECO:0000256" key="11">
    <source>
        <dbReference type="ARBA" id="ARBA00023136"/>
    </source>
</evidence>
<dbReference type="Pfam" id="PF00067">
    <property type="entry name" value="p450"/>
    <property type="match status" value="1"/>
</dbReference>
<keyword evidence="5" id="KW-0812">Transmembrane</keyword>
<dbReference type="InterPro" id="IPR036396">
    <property type="entry name" value="Cyt_P450_sf"/>
</dbReference>
<keyword evidence="6" id="KW-0479">Metal-binding</keyword>
<keyword evidence="13" id="KW-1185">Reference proteome</keyword>
<name>A0A2P6QD94_ROSCH</name>
<dbReference type="InterPro" id="IPR001128">
    <property type="entry name" value="Cyt_P450"/>
</dbReference>
<dbReference type="STRING" id="74649.A0A2P6QD94"/>
<proteinExistence type="inferred from homology"/>
<dbReference type="GO" id="GO:0016020">
    <property type="term" value="C:membrane"/>
    <property type="evidence" value="ECO:0007669"/>
    <property type="project" value="UniProtKB-SubCell"/>
</dbReference>
<evidence type="ECO:0000256" key="3">
    <source>
        <dbReference type="ARBA" id="ARBA00010617"/>
    </source>
</evidence>
<evidence type="ECO:0000256" key="9">
    <source>
        <dbReference type="ARBA" id="ARBA00023004"/>
    </source>
</evidence>
<evidence type="ECO:0000256" key="2">
    <source>
        <dbReference type="ARBA" id="ARBA00004167"/>
    </source>
</evidence>
<dbReference type="InterPro" id="IPR002401">
    <property type="entry name" value="Cyt_P450_E_grp-I"/>
</dbReference>
<evidence type="ECO:0000256" key="8">
    <source>
        <dbReference type="ARBA" id="ARBA00023002"/>
    </source>
</evidence>
<dbReference type="PRINTS" id="PR00385">
    <property type="entry name" value="P450"/>
</dbReference>
<evidence type="ECO:0000256" key="1">
    <source>
        <dbReference type="ARBA" id="ARBA00001971"/>
    </source>
</evidence>
<dbReference type="GO" id="GO:0016705">
    <property type="term" value="F:oxidoreductase activity, acting on paired donors, with incorporation or reduction of molecular oxygen"/>
    <property type="evidence" value="ECO:0007669"/>
    <property type="project" value="InterPro"/>
</dbReference>
<evidence type="ECO:0000256" key="6">
    <source>
        <dbReference type="ARBA" id="ARBA00022723"/>
    </source>
</evidence>
<evidence type="ECO:0000313" key="13">
    <source>
        <dbReference type="Proteomes" id="UP000238479"/>
    </source>
</evidence>
<dbReference type="SUPFAM" id="SSF48264">
    <property type="entry name" value="Cytochrome P450"/>
    <property type="match status" value="1"/>
</dbReference>
<evidence type="ECO:0000256" key="4">
    <source>
        <dbReference type="ARBA" id="ARBA00022617"/>
    </source>
</evidence>
<organism evidence="12 13">
    <name type="scientific">Rosa chinensis</name>
    <name type="common">China rose</name>
    <dbReference type="NCBI Taxonomy" id="74649"/>
    <lineage>
        <taxon>Eukaryota</taxon>
        <taxon>Viridiplantae</taxon>
        <taxon>Streptophyta</taxon>
        <taxon>Embryophyta</taxon>
        <taxon>Tracheophyta</taxon>
        <taxon>Spermatophyta</taxon>
        <taxon>Magnoliopsida</taxon>
        <taxon>eudicotyledons</taxon>
        <taxon>Gunneridae</taxon>
        <taxon>Pentapetalae</taxon>
        <taxon>rosids</taxon>
        <taxon>fabids</taxon>
        <taxon>Rosales</taxon>
        <taxon>Rosaceae</taxon>
        <taxon>Rosoideae</taxon>
        <taxon>Rosoideae incertae sedis</taxon>
        <taxon>Rosa</taxon>
    </lineage>
</organism>
<dbReference type="Gramene" id="PRQ32139">
    <property type="protein sequence ID" value="PRQ32139"/>
    <property type="gene ID" value="RchiOBHm_Chr5g0043061"/>
</dbReference>
<evidence type="ECO:0000256" key="10">
    <source>
        <dbReference type="ARBA" id="ARBA00023033"/>
    </source>
</evidence>
<dbReference type="OMA" id="RCENDGY"/>
<keyword evidence="4" id="KW-0349">Heme</keyword>
<dbReference type="PANTHER" id="PTHR47953">
    <property type="entry name" value="OS08G0105600 PROTEIN"/>
    <property type="match status" value="1"/>
</dbReference>
<dbReference type="Proteomes" id="UP000238479">
    <property type="component" value="Chromosome 5"/>
</dbReference>
<comment type="caution">
    <text evidence="12">The sequence shown here is derived from an EMBL/GenBank/DDBJ whole genome shotgun (WGS) entry which is preliminary data.</text>
</comment>
<dbReference type="Gene3D" id="1.10.630.10">
    <property type="entry name" value="Cytochrome P450"/>
    <property type="match status" value="1"/>
</dbReference>
<keyword evidence="9" id="KW-0408">Iron</keyword>
<evidence type="ECO:0000256" key="7">
    <source>
        <dbReference type="ARBA" id="ARBA00022989"/>
    </source>
</evidence>
<dbReference type="GO" id="GO:0004497">
    <property type="term" value="F:monooxygenase activity"/>
    <property type="evidence" value="ECO:0007669"/>
    <property type="project" value="UniProtKB-KW"/>
</dbReference>
<dbReference type="InterPro" id="IPR052306">
    <property type="entry name" value="CYP450_71D"/>
</dbReference>
<comment type="similarity">
    <text evidence="3">Belongs to the cytochrome P450 family.</text>
</comment>
<comment type="cofactor">
    <cofactor evidence="1">
        <name>heme</name>
        <dbReference type="ChEBI" id="CHEBI:30413"/>
    </cofactor>
</comment>
<dbReference type="FunFam" id="1.10.630.10:FF:000126">
    <property type="entry name" value="Predicted protein"/>
    <property type="match status" value="1"/>
</dbReference>